<dbReference type="InterPro" id="IPR013106">
    <property type="entry name" value="Ig_V-set"/>
</dbReference>
<dbReference type="AlphaFoldDB" id="A0AAV1GXD4"/>
<dbReference type="SUPFAM" id="SSF48726">
    <property type="entry name" value="Immunoglobulin"/>
    <property type="match status" value="2"/>
</dbReference>
<feature type="compositionally biased region" description="Low complexity" evidence="1">
    <location>
        <begin position="235"/>
        <end position="251"/>
    </location>
</feature>
<feature type="domain" description="Ig-like" evidence="4">
    <location>
        <begin position="113"/>
        <end position="202"/>
    </location>
</feature>
<keyword evidence="2" id="KW-1133">Transmembrane helix</keyword>
<dbReference type="Proteomes" id="UP001178508">
    <property type="component" value="Chromosome 17"/>
</dbReference>
<dbReference type="InterPro" id="IPR007110">
    <property type="entry name" value="Ig-like_dom"/>
</dbReference>
<proteinExistence type="predicted"/>
<feature type="chain" id="PRO_5043841518" evidence="3">
    <location>
        <begin position="19"/>
        <end position="375"/>
    </location>
</feature>
<name>A0AAV1GXD4_XYRNO</name>
<sequence length="375" mass="41311">MSLFLTALLHFTASATKGKRRTVSVGGNVSLTCENLIKEQPKCGFTTWLFSNQTKSTELVKLGQISKDVGSKSDRLSVTEDCSLLIKKVSEEDVGRYDCQQYPPEGKQEPDAPVYLSLVNMTELKNGDKVTLRCSVWTHKDLIPGVKWVFEGKVVDKDHHGVNTSQRLCCSDVTLRPDHHMYRSRYESLQCEVTDRDNKQLFPFRLVPSDKEQDKLKPTTATRSPTQPSTEEESTANSPTTSTPTENSMTPKTTAEPMSDDPDVNGLQWLYIVGAVLALLALLIIIVIIIMWKRAKGSGTERTDNTADPEDGVAYASISFTKKSSQVQALGKGDDDDDEGAVTYATVNVSTSSSAAVRASMDPSDLYGNVNKDRK</sequence>
<keyword evidence="3" id="KW-0732">Signal</keyword>
<evidence type="ECO:0000256" key="3">
    <source>
        <dbReference type="SAM" id="SignalP"/>
    </source>
</evidence>
<keyword evidence="6" id="KW-1185">Reference proteome</keyword>
<protein>
    <submittedName>
        <fullName evidence="5">Uncharacterized protein LOC117824306</fullName>
    </submittedName>
</protein>
<keyword evidence="2" id="KW-0472">Membrane</keyword>
<keyword evidence="2" id="KW-0812">Transmembrane</keyword>
<accession>A0AAV1GXD4</accession>
<dbReference type="GO" id="GO:0070374">
    <property type="term" value="P:positive regulation of ERK1 and ERK2 cascade"/>
    <property type="evidence" value="ECO:0007669"/>
    <property type="project" value="TreeGrafter"/>
</dbReference>
<dbReference type="GO" id="GO:1990782">
    <property type="term" value="F:protein tyrosine kinase binding"/>
    <property type="evidence" value="ECO:0007669"/>
    <property type="project" value="TreeGrafter"/>
</dbReference>
<feature type="region of interest" description="Disordered" evidence="1">
    <location>
        <begin position="212"/>
        <end position="259"/>
    </location>
</feature>
<dbReference type="InterPro" id="IPR003599">
    <property type="entry name" value="Ig_sub"/>
</dbReference>
<dbReference type="Pfam" id="PF07686">
    <property type="entry name" value="V-set"/>
    <property type="match status" value="1"/>
</dbReference>
<dbReference type="GO" id="GO:0009897">
    <property type="term" value="C:external side of plasma membrane"/>
    <property type="evidence" value="ECO:0007669"/>
    <property type="project" value="TreeGrafter"/>
</dbReference>
<feature type="domain" description="Ig-like" evidence="4">
    <location>
        <begin position="26"/>
        <end position="100"/>
    </location>
</feature>
<organism evidence="5 6">
    <name type="scientific">Xyrichtys novacula</name>
    <name type="common">Pearly razorfish</name>
    <name type="synonym">Hemipteronotus novacula</name>
    <dbReference type="NCBI Taxonomy" id="13765"/>
    <lineage>
        <taxon>Eukaryota</taxon>
        <taxon>Metazoa</taxon>
        <taxon>Chordata</taxon>
        <taxon>Craniata</taxon>
        <taxon>Vertebrata</taxon>
        <taxon>Euteleostomi</taxon>
        <taxon>Actinopterygii</taxon>
        <taxon>Neopterygii</taxon>
        <taxon>Teleostei</taxon>
        <taxon>Neoteleostei</taxon>
        <taxon>Acanthomorphata</taxon>
        <taxon>Eupercaria</taxon>
        <taxon>Labriformes</taxon>
        <taxon>Labridae</taxon>
        <taxon>Xyrichtys</taxon>
    </lineage>
</organism>
<dbReference type="PROSITE" id="PS50835">
    <property type="entry name" value="IG_LIKE"/>
    <property type="match status" value="2"/>
</dbReference>
<dbReference type="InterPro" id="IPR036179">
    <property type="entry name" value="Ig-like_dom_sf"/>
</dbReference>
<dbReference type="PANTHER" id="PTHR11422">
    <property type="entry name" value="T-CELL SURFACE GLYCOPROTEIN CD4"/>
    <property type="match status" value="1"/>
</dbReference>
<evidence type="ECO:0000256" key="1">
    <source>
        <dbReference type="SAM" id="MobiDB-lite"/>
    </source>
</evidence>
<dbReference type="InterPro" id="IPR013783">
    <property type="entry name" value="Ig-like_fold"/>
</dbReference>
<dbReference type="GO" id="GO:0042110">
    <property type="term" value="P:T cell activation"/>
    <property type="evidence" value="ECO:0007669"/>
    <property type="project" value="TreeGrafter"/>
</dbReference>
<reference evidence="5" key="1">
    <citation type="submission" date="2023-08" db="EMBL/GenBank/DDBJ databases">
        <authorList>
            <person name="Alioto T."/>
            <person name="Alioto T."/>
            <person name="Gomez Garrido J."/>
        </authorList>
    </citation>
    <scope>NUCLEOTIDE SEQUENCE</scope>
</reference>
<dbReference type="Gene3D" id="2.60.40.10">
    <property type="entry name" value="Immunoglobulins"/>
    <property type="match status" value="2"/>
</dbReference>
<dbReference type="EMBL" id="OY660880">
    <property type="protein sequence ID" value="CAJ1077891.1"/>
    <property type="molecule type" value="Genomic_DNA"/>
</dbReference>
<feature type="signal peptide" evidence="3">
    <location>
        <begin position="1"/>
        <end position="18"/>
    </location>
</feature>
<dbReference type="GO" id="GO:0045121">
    <property type="term" value="C:membrane raft"/>
    <property type="evidence" value="ECO:0007669"/>
    <property type="project" value="TreeGrafter"/>
</dbReference>
<dbReference type="PANTHER" id="PTHR11422:SF5">
    <property type="entry name" value="DIVERSE IMMUNOGLOBULIN DOMAIN-CONTAINING PROTEIN 1.1 ISOFORM X1-RELATED"/>
    <property type="match status" value="1"/>
</dbReference>
<dbReference type="SMART" id="SM00409">
    <property type="entry name" value="IG"/>
    <property type="match status" value="1"/>
</dbReference>
<feature type="transmembrane region" description="Helical" evidence="2">
    <location>
        <begin position="269"/>
        <end position="292"/>
    </location>
</feature>
<evidence type="ECO:0000313" key="5">
    <source>
        <dbReference type="EMBL" id="CAJ1077891.1"/>
    </source>
</evidence>
<evidence type="ECO:0000313" key="6">
    <source>
        <dbReference type="Proteomes" id="UP001178508"/>
    </source>
</evidence>
<evidence type="ECO:0000256" key="2">
    <source>
        <dbReference type="SAM" id="Phobius"/>
    </source>
</evidence>
<gene>
    <name evidence="5" type="ORF">XNOV1_A017473</name>
</gene>
<evidence type="ECO:0000259" key="4">
    <source>
        <dbReference type="PROSITE" id="PS50835"/>
    </source>
</evidence>
<dbReference type="GO" id="GO:0035723">
    <property type="term" value="P:interleukin-15-mediated signaling pathway"/>
    <property type="evidence" value="ECO:0007669"/>
    <property type="project" value="TreeGrafter"/>
</dbReference>
<dbReference type="GO" id="GO:0042289">
    <property type="term" value="F:MHC class II protein binding"/>
    <property type="evidence" value="ECO:0007669"/>
    <property type="project" value="TreeGrafter"/>
</dbReference>